<reference evidence="2" key="1">
    <citation type="submission" date="2017-11" db="EMBL/GenBank/DDBJ databases">
        <authorList>
            <person name="Kuznetsova I."/>
            <person name="Sazanova A."/>
            <person name="Chirak E."/>
            <person name="Safronova V."/>
            <person name="Willems A."/>
        </authorList>
    </citation>
    <scope>NUCLEOTIDE SEQUENCE [LARGE SCALE GENOMIC DNA]</scope>
    <source>
        <strain evidence="2">CCBAU 03422</strain>
    </source>
</reference>
<evidence type="ECO:0000313" key="1">
    <source>
        <dbReference type="EMBL" id="PSH56525.1"/>
    </source>
</evidence>
<gene>
    <name evidence="1" type="ORF">CU103_29445</name>
</gene>
<dbReference type="Proteomes" id="UP000241764">
    <property type="component" value="Unassembled WGS sequence"/>
</dbReference>
<evidence type="ECO:0000313" key="2">
    <source>
        <dbReference type="Proteomes" id="UP000241764"/>
    </source>
</evidence>
<sequence length="70" mass="8284">MCSNVIHRGDTYKTPRVLSSLFCSPADLVWREREDDFDWCRCVIDVPLSLNRARPKWKHLEASETYIIED</sequence>
<organism evidence="1 2">
    <name type="scientific">Phyllobacterium sophorae</name>
    <dbReference type="NCBI Taxonomy" id="1520277"/>
    <lineage>
        <taxon>Bacteria</taxon>
        <taxon>Pseudomonadati</taxon>
        <taxon>Pseudomonadota</taxon>
        <taxon>Alphaproteobacteria</taxon>
        <taxon>Hyphomicrobiales</taxon>
        <taxon>Phyllobacteriaceae</taxon>
        <taxon>Phyllobacterium</taxon>
    </lineage>
</organism>
<comment type="caution">
    <text evidence="1">The sequence shown here is derived from an EMBL/GenBank/DDBJ whole genome shotgun (WGS) entry which is preliminary data.</text>
</comment>
<dbReference type="AlphaFoldDB" id="A0A2P7AQM6"/>
<accession>A0A2P7AQM6</accession>
<keyword evidence="2" id="KW-1185">Reference proteome</keyword>
<dbReference type="EMBL" id="PGGM01000021">
    <property type="protein sequence ID" value="PSH56525.1"/>
    <property type="molecule type" value="Genomic_DNA"/>
</dbReference>
<protein>
    <submittedName>
        <fullName evidence="1">Uncharacterized protein</fullName>
    </submittedName>
</protein>
<proteinExistence type="predicted"/>
<name>A0A2P7AQM6_9HYPH</name>